<comment type="caution">
    <text evidence="1">The sequence shown here is derived from an EMBL/GenBank/DDBJ whole genome shotgun (WGS) entry which is preliminary data.</text>
</comment>
<dbReference type="EMBL" id="MLJW01005995">
    <property type="protein sequence ID" value="OIQ67334.1"/>
    <property type="molecule type" value="Genomic_DNA"/>
</dbReference>
<reference evidence="1" key="1">
    <citation type="submission" date="2016-10" db="EMBL/GenBank/DDBJ databases">
        <title>Sequence of Gallionella enrichment culture.</title>
        <authorList>
            <person name="Poehlein A."/>
            <person name="Muehling M."/>
            <person name="Daniel R."/>
        </authorList>
    </citation>
    <scope>NUCLEOTIDE SEQUENCE</scope>
</reference>
<dbReference type="AlphaFoldDB" id="A0A1J5P7W8"/>
<protein>
    <submittedName>
        <fullName evidence="1">Uncharacterized protein</fullName>
    </submittedName>
</protein>
<evidence type="ECO:0000313" key="1">
    <source>
        <dbReference type="EMBL" id="OIQ67334.1"/>
    </source>
</evidence>
<sequence length="56" mass="6432">MVSIQRRFHSTSFNTSGRLFPLSGIFNLTVFMYSGKSSYSESKVLVLMPLFTMYLL</sequence>
<gene>
    <name evidence="1" type="ORF">GALL_510870</name>
</gene>
<accession>A0A1J5P7W8</accession>
<name>A0A1J5P7W8_9ZZZZ</name>
<organism evidence="1">
    <name type="scientific">mine drainage metagenome</name>
    <dbReference type="NCBI Taxonomy" id="410659"/>
    <lineage>
        <taxon>unclassified sequences</taxon>
        <taxon>metagenomes</taxon>
        <taxon>ecological metagenomes</taxon>
    </lineage>
</organism>
<proteinExistence type="predicted"/>